<gene>
    <name evidence="1" type="ORF">RFI_08313</name>
</gene>
<accession>X6NU63</accession>
<name>X6NU63_RETFI</name>
<keyword evidence="2" id="KW-1185">Reference proteome</keyword>
<proteinExistence type="predicted"/>
<organism evidence="1 2">
    <name type="scientific">Reticulomyxa filosa</name>
    <dbReference type="NCBI Taxonomy" id="46433"/>
    <lineage>
        <taxon>Eukaryota</taxon>
        <taxon>Sar</taxon>
        <taxon>Rhizaria</taxon>
        <taxon>Retaria</taxon>
        <taxon>Foraminifera</taxon>
        <taxon>Monothalamids</taxon>
        <taxon>Reticulomyxidae</taxon>
        <taxon>Reticulomyxa</taxon>
    </lineage>
</organism>
<comment type="caution">
    <text evidence="1">The sequence shown here is derived from an EMBL/GenBank/DDBJ whole genome shotgun (WGS) entry which is preliminary data.</text>
</comment>
<evidence type="ECO:0000313" key="2">
    <source>
        <dbReference type="Proteomes" id="UP000023152"/>
    </source>
</evidence>
<evidence type="ECO:0000313" key="1">
    <source>
        <dbReference type="EMBL" id="ETO28812.1"/>
    </source>
</evidence>
<dbReference type="Proteomes" id="UP000023152">
    <property type="component" value="Unassembled WGS sequence"/>
</dbReference>
<dbReference type="AlphaFoldDB" id="X6NU63"/>
<dbReference type="EMBL" id="ASPP01006445">
    <property type="protein sequence ID" value="ETO28812.1"/>
    <property type="molecule type" value="Genomic_DNA"/>
</dbReference>
<sequence>MNRFVTLVFIQPTLRITKKMIEENKKDRLQNLKKVLVHKHFPKKKKRTESEMVTSKNHLKSETNANKYFNKVEVNVKHSPKTLAQIHCNLVKKVRCLGLFLKEGAEPTMMAIWKPFHLTRGLLLCGLCITLVNSVLECQRNDTALEQVLSELESLGYEVERGWAYWRYNVSSYGANPMLGYSLFSFQREIGESDLSQEHSRRGEEEEEDLIISLKGAKSHLRPHQYDTDYYMLYASSAILWHDCTPPTEYISYRSYVNLRFRAGNSSSSNNDENKLVIDPYASLGDMLNQRVMNISTQPYGNRTFDNIATYVSTGDIETYTDIKNAFEKVLLSGETLDNFALMYRGGMVATTQGYTHDDWMDYMSRNYTIYKITPPASLRDNKKPRQACDAMIRNTTTGISEQTMYGGQLESAFQTLVSSVVNYVRTGFGFEYRTMIVSAPFYHGTLDYGFGCLEYDTRCLADNRDSQYFVTAPEVFYMTNSSYFLMIGVAHSLVGTNMWENIVPYFQEAGWNVGEQRYYRANHLCYMGDVYAKSAMNFPPNISSVITNPDILDKLFVVSFMRHVLCDSFDDGIPHFCITQQELAMDRKWFPFHRNYINPLTNTRPDWSEMIPFVLVEFDSHW</sequence>
<reference evidence="1 2" key="1">
    <citation type="journal article" date="2013" name="Curr. Biol.">
        <title>The Genome of the Foraminiferan Reticulomyxa filosa.</title>
        <authorList>
            <person name="Glockner G."/>
            <person name="Hulsmann N."/>
            <person name="Schleicher M."/>
            <person name="Noegel A.A."/>
            <person name="Eichinger L."/>
            <person name="Gallinger C."/>
            <person name="Pawlowski J."/>
            <person name="Sierra R."/>
            <person name="Euteneuer U."/>
            <person name="Pillet L."/>
            <person name="Moustafa A."/>
            <person name="Platzer M."/>
            <person name="Groth M."/>
            <person name="Szafranski K."/>
            <person name="Schliwa M."/>
        </authorList>
    </citation>
    <scope>NUCLEOTIDE SEQUENCE [LARGE SCALE GENOMIC DNA]</scope>
</reference>
<protein>
    <submittedName>
        <fullName evidence="1">Uncharacterized protein</fullName>
    </submittedName>
</protein>